<dbReference type="Proteomes" id="UP000311008">
    <property type="component" value="Chromosome"/>
</dbReference>
<keyword evidence="3" id="KW-1185">Reference proteome</keyword>
<protein>
    <submittedName>
        <fullName evidence="2">Catalase family protein</fullName>
    </submittedName>
</protein>
<evidence type="ECO:0000313" key="2">
    <source>
        <dbReference type="EMBL" id="QDC45234.1"/>
    </source>
</evidence>
<proteinExistence type="predicted"/>
<reference evidence="3" key="1">
    <citation type="journal article" date="2019" name="ISME J.">
        <title>Evolution in action: habitat transition from sediment to the pelagial leads to genome streamlining in Methylophilaceae.</title>
        <authorList>
            <person name="Salcher M."/>
            <person name="Schaefle D."/>
            <person name="Kaspar M."/>
            <person name="Neuenschwander S.M."/>
            <person name="Ghai R."/>
        </authorList>
    </citation>
    <scope>NUCLEOTIDE SEQUENCE [LARGE SCALE GENOMIC DNA]</scope>
    <source>
        <strain evidence="3">MMS-M-51</strain>
    </source>
</reference>
<comment type="function">
    <text evidence="1">Decomposes hydrogen peroxide into water and oxygen; serves to protect cells from the toxic effects of hydrogen peroxide.</text>
</comment>
<dbReference type="OrthoDB" id="336698at2"/>
<dbReference type="GO" id="GO:0020037">
    <property type="term" value="F:heme binding"/>
    <property type="evidence" value="ECO:0007669"/>
    <property type="project" value="InterPro"/>
</dbReference>
<evidence type="ECO:0000313" key="3">
    <source>
        <dbReference type="Proteomes" id="UP000311008"/>
    </source>
</evidence>
<dbReference type="InterPro" id="IPR020835">
    <property type="entry name" value="Catalase_sf"/>
</dbReference>
<organism evidence="2 3">
    <name type="scientific">Methylophilus medardicus</name>
    <dbReference type="NCBI Taxonomy" id="2588534"/>
    <lineage>
        <taxon>Bacteria</taxon>
        <taxon>Pseudomonadati</taxon>
        <taxon>Pseudomonadota</taxon>
        <taxon>Betaproteobacteria</taxon>
        <taxon>Nitrosomonadales</taxon>
        <taxon>Methylophilaceae</taxon>
        <taxon>Methylophilus</taxon>
    </lineage>
</organism>
<sequence>MQQIAQLEAKPLIYQPSYEVLERSAINQRQHLQYTLQKISDIAAGQSAHNARSVHVKSHGLIAAEIEIFDQLPASLAQGIFAQGKTLPLVMRFSTVPGDILHDKPCTPRSLAIKILGVSGDRLPGSEEATTQDFLMVNGASFLSSSVQMFLSNLKQIACTPQTGTEFRHFLSPIFRATAKLVESVKHVQLSRVKRLPPPQETNILGETYYSQDPILYGRHMAKIACVPVAPALTALTGLPVNVFATDGLRKCMVDYFTAHTAVWELRVQLCTDIEKMPIEDATVIWPQASSPYIPVARITAKPQIAWSPYRSQIVDAGMIFSPWHGIQSHRPLGSVMRLRKMSYEMAKHQRHLPDTVQMREPQNLDDLC</sequence>
<name>A0A5B8CV94_9PROT</name>
<dbReference type="CDD" id="cd08152">
    <property type="entry name" value="y4iL_like"/>
    <property type="match status" value="1"/>
</dbReference>
<dbReference type="SUPFAM" id="SSF56634">
    <property type="entry name" value="Heme-dependent catalase-like"/>
    <property type="match status" value="1"/>
</dbReference>
<dbReference type="PANTHER" id="PTHR36195:SF4">
    <property type="entry name" value="DOMAIN PROTEIN, PUTATIVE (AFU_ORTHOLOGUE AFUA_5G01990)-RELATED"/>
    <property type="match status" value="1"/>
</dbReference>
<dbReference type="Gene3D" id="2.40.180.10">
    <property type="entry name" value="Catalase core domain"/>
    <property type="match status" value="1"/>
</dbReference>
<dbReference type="KEGG" id="mmec:FIU01_00050"/>
<dbReference type="EMBL" id="CP040946">
    <property type="protein sequence ID" value="QDC45234.1"/>
    <property type="molecule type" value="Genomic_DNA"/>
</dbReference>
<dbReference type="PANTHER" id="PTHR36195">
    <property type="entry name" value="DOMAIN PROTEIN, PUTATIVE (AFU_ORTHOLOGUE AFUA_5G01990)-RELATED-RELATED"/>
    <property type="match status" value="1"/>
</dbReference>
<dbReference type="AlphaFoldDB" id="A0A5B8CV94"/>
<gene>
    <name evidence="2" type="ORF">FIU01_00050</name>
</gene>
<evidence type="ECO:0000256" key="1">
    <source>
        <dbReference type="ARBA" id="ARBA00002974"/>
    </source>
</evidence>
<accession>A0A5B8CV94</accession>